<dbReference type="EC" id="2.1.1.-" evidence="8"/>
<dbReference type="OrthoDB" id="7418600at2"/>
<name>A0A518H4C7_9BACT</name>
<evidence type="ECO:0000256" key="3">
    <source>
        <dbReference type="ARBA" id="ARBA00022691"/>
    </source>
</evidence>
<keyword evidence="1 8" id="KW-0489">Methyltransferase</keyword>
<evidence type="ECO:0000256" key="2">
    <source>
        <dbReference type="ARBA" id="ARBA00022679"/>
    </source>
</evidence>
<dbReference type="SUPFAM" id="SSF53335">
    <property type="entry name" value="S-adenosyl-L-methionine-dependent methyltransferases"/>
    <property type="match status" value="1"/>
</dbReference>
<feature type="domain" description="O-methyltransferase C-terminal" evidence="6">
    <location>
        <begin position="122"/>
        <end position="326"/>
    </location>
</feature>
<gene>
    <name evidence="8" type="primary">tcmN_2</name>
    <name evidence="8" type="ORF">ElP_35970</name>
</gene>
<dbReference type="GO" id="GO:0008171">
    <property type="term" value="F:O-methyltransferase activity"/>
    <property type="evidence" value="ECO:0007669"/>
    <property type="project" value="InterPro"/>
</dbReference>
<organism evidence="8 9">
    <name type="scientific">Tautonia plasticadhaerens</name>
    <dbReference type="NCBI Taxonomy" id="2527974"/>
    <lineage>
        <taxon>Bacteria</taxon>
        <taxon>Pseudomonadati</taxon>
        <taxon>Planctomycetota</taxon>
        <taxon>Planctomycetia</taxon>
        <taxon>Isosphaerales</taxon>
        <taxon>Isosphaeraceae</taxon>
        <taxon>Tautonia</taxon>
    </lineage>
</organism>
<dbReference type="InterPro" id="IPR001077">
    <property type="entry name" value="COMT_C"/>
</dbReference>
<evidence type="ECO:0000256" key="1">
    <source>
        <dbReference type="ARBA" id="ARBA00022603"/>
    </source>
</evidence>
<proteinExistence type="predicted"/>
<feature type="domain" description="O-methyltransferase dimerisation" evidence="7">
    <location>
        <begin position="22"/>
        <end position="96"/>
    </location>
</feature>
<dbReference type="PROSITE" id="PS51683">
    <property type="entry name" value="SAM_OMT_II"/>
    <property type="match status" value="1"/>
</dbReference>
<keyword evidence="9" id="KW-1185">Reference proteome</keyword>
<evidence type="ECO:0000256" key="5">
    <source>
        <dbReference type="SAM" id="MobiDB-lite"/>
    </source>
</evidence>
<keyword evidence="3" id="KW-0949">S-adenosyl-L-methionine</keyword>
<protein>
    <submittedName>
        <fullName evidence="8">Multifunctional cyclase-dehydratase-3-O-methyl transferase TcmN</fullName>
        <ecNumber evidence="8">2.1.1.-</ecNumber>
    </submittedName>
</protein>
<feature type="compositionally biased region" description="Basic and acidic residues" evidence="5">
    <location>
        <begin position="1"/>
        <end position="13"/>
    </location>
</feature>
<reference evidence="8 9" key="1">
    <citation type="submission" date="2019-02" db="EMBL/GenBank/DDBJ databases">
        <title>Deep-cultivation of Planctomycetes and their phenomic and genomic characterization uncovers novel biology.</title>
        <authorList>
            <person name="Wiegand S."/>
            <person name="Jogler M."/>
            <person name="Boedeker C."/>
            <person name="Pinto D."/>
            <person name="Vollmers J."/>
            <person name="Rivas-Marin E."/>
            <person name="Kohn T."/>
            <person name="Peeters S.H."/>
            <person name="Heuer A."/>
            <person name="Rast P."/>
            <person name="Oberbeckmann S."/>
            <person name="Bunk B."/>
            <person name="Jeske O."/>
            <person name="Meyerdierks A."/>
            <person name="Storesund J.E."/>
            <person name="Kallscheuer N."/>
            <person name="Luecker S."/>
            <person name="Lage O.M."/>
            <person name="Pohl T."/>
            <person name="Merkel B.J."/>
            <person name="Hornburger P."/>
            <person name="Mueller R.-W."/>
            <person name="Bruemmer F."/>
            <person name="Labrenz M."/>
            <person name="Spormann A.M."/>
            <person name="Op den Camp H."/>
            <person name="Overmann J."/>
            <person name="Amann R."/>
            <person name="Jetten M.S.M."/>
            <person name="Mascher T."/>
            <person name="Medema M.H."/>
            <person name="Devos D.P."/>
            <person name="Kaster A.-K."/>
            <person name="Ovreas L."/>
            <person name="Rohde M."/>
            <person name="Galperin M.Y."/>
            <person name="Jogler C."/>
        </authorList>
    </citation>
    <scope>NUCLEOTIDE SEQUENCE [LARGE SCALE GENOMIC DNA]</scope>
    <source>
        <strain evidence="8 9">ElP</strain>
    </source>
</reference>
<keyword evidence="2 8" id="KW-0808">Transferase</keyword>
<dbReference type="InterPro" id="IPR036388">
    <property type="entry name" value="WH-like_DNA-bd_sf"/>
</dbReference>
<dbReference type="GO" id="GO:0046983">
    <property type="term" value="F:protein dimerization activity"/>
    <property type="evidence" value="ECO:0007669"/>
    <property type="project" value="InterPro"/>
</dbReference>
<dbReference type="KEGG" id="tpla:ElP_35970"/>
<dbReference type="PIRSF" id="PIRSF005739">
    <property type="entry name" value="O-mtase"/>
    <property type="match status" value="1"/>
</dbReference>
<evidence type="ECO:0000313" key="9">
    <source>
        <dbReference type="Proteomes" id="UP000317835"/>
    </source>
</evidence>
<dbReference type="InterPro" id="IPR036390">
    <property type="entry name" value="WH_DNA-bd_sf"/>
</dbReference>
<dbReference type="InterPro" id="IPR016461">
    <property type="entry name" value="COMT-like"/>
</dbReference>
<dbReference type="Gene3D" id="3.40.50.150">
    <property type="entry name" value="Vaccinia Virus protein VP39"/>
    <property type="match status" value="1"/>
</dbReference>
<evidence type="ECO:0000259" key="6">
    <source>
        <dbReference type="Pfam" id="PF00891"/>
    </source>
</evidence>
<dbReference type="SUPFAM" id="SSF46785">
    <property type="entry name" value="Winged helix' DNA-binding domain"/>
    <property type="match status" value="1"/>
</dbReference>
<dbReference type="Gene3D" id="1.10.10.10">
    <property type="entry name" value="Winged helix-like DNA-binding domain superfamily/Winged helix DNA-binding domain"/>
    <property type="match status" value="1"/>
</dbReference>
<dbReference type="PANTHER" id="PTHR43712">
    <property type="entry name" value="PUTATIVE (AFU_ORTHOLOGUE AFUA_4G14580)-RELATED"/>
    <property type="match status" value="1"/>
</dbReference>
<dbReference type="Proteomes" id="UP000317835">
    <property type="component" value="Chromosome"/>
</dbReference>
<dbReference type="Gene3D" id="1.10.287.1350">
    <property type="match status" value="1"/>
</dbReference>
<evidence type="ECO:0000259" key="7">
    <source>
        <dbReference type="Pfam" id="PF08100"/>
    </source>
</evidence>
<dbReference type="InterPro" id="IPR012967">
    <property type="entry name" value="COMT_dimerisation"/>
</dbReference>
<dbReference type="AlphaFoldDB" id="A0A518H4C7"/>
<dbReference type="EMBL" id="CP036426">
    <property type="protein sequence ID" value="QDV35692.1"/>
    <property type="molecule type" value="Genomic_DNA"/>
</dbReference>
<dbReference type="CDD" id="cd02440">
    <property type="entry name" value="AdoMet_MTases"/>
    <property type="match status" value="1"/>
</dbReference>
<dbReference type="Pfam" id="PF00891">
    <property type="entry name" value="Methyltransf_2"/>
    <property type="match status" value="1"/>
</dbReference>
<dbReference type="InterPro" id="IPR029063">
    <property type="entry name" value="SAM-dependent_MTases_sf"/>
</dbReference>
<sequence>MPEDSQKPTHESEPTPGDQLSRLITGYFASQAIHVAAELRLADLLADGPRSVEELADATGTHPRSLCRLMRALASLGVFAEGEDHRFSLTPMADLMRSDVPGSQRATARMMGGAFYRALGDLIGSIRTGEPAFERLSGQTYFEYLTGHPEEARTFDDAMTALNDRKTLAMLEVYDFAGIQVLADIGGGNGGTLARVLGRDPEMRGLLFDLPGVVERAGEAIEGAGLGGRCRVVGGDFLESVPGGANAYLLRHILHNWDDQRAVMILRNVRRAMGESGRLLVVERVIEPGNAPQFGKLMDLTMLVVHGGVERTEEEFQGLLEAGGFRLRRIVPTAVEVSVIEGEPV</sequence>
<accession>A0A518H4C7</accession>
<feature type="active site" description="Proton acceptor" evidence="4">
    <location>
        <position position="255"/>
    </location>
</feature>
<feature type="region of interest" description="Disordered" evidence="5">
    <location>
        <begin position="1"/>
        <end position="20"/>
    </location>
</feature>
<dbReference type="GO" id="GO:0032259">
    <property type="term" value="P:methylation"/>
    <property type="evidence" value="ECO:0007669"/>
    <property type="project" value="UniProtKB-KW"/>
</dbReference>
<dbReference type="PANTHER" id="PTHR43712:SF2">
    <property type="entry name" value="O-METHYLTRANSFERASE CICE"/>
    <property type="match status" value="1"/>
</dbReference>
<dbReference type="Pfam" id="PF08100">
    <property type="entry name" value="Dimerisation"/>
    <property type="match status" value="1"/>
</dbReference>
<evidence type="ECO:0000256" key="4">
    <source>
        <dbReference type="PIRSR" id="PIRSR005739-1"/>
    </source>
</evidence>
<dbReference type="RefSeq" id="WP_145271427.1">
    <property type="nucleotide sequence ID" value="NZ_CP036426.1"/>
</dbReference>
<evidence type="ECO:0000313" key="8">
    <source>
        <dbReference type="EMBL" id="QDV35692.1"/>
    </source>
</evidence>